<evidence type="ECO:0008006" key="3">
    <source>
        <dbReference type="Google" id="ProtNLM"/>
    </source>
</evidence>
<organism evidence="1 2">
    <name type="scientific">Vulcanibacillus modesticaldus</name>
    <dbReference type="NCBI Taxonomy" id="337097"/>
    <lineage>
        <taxon>Bacteria</taxon>
        <taxon>Bacillati</taxon>
        <taxon>Bacillota</taxon>
        <taxon>Bacilli</taxon>
        <taxon>Bacillales</taxon>
        <taxon>Bacillaceae</taxon>
        <taxon>Vulcanibacillus</taxon>
    </lineage>
</organism>
<name>A0A1D2YS13_9BACI</name>
<reference evidence="1 2" key="1">
    <citation type="submission" date="2016-09" db="EMBL/GenBank/DDBJ databases">
        <title>Draft genome sequence for the type strain of Vulcanibacillus modesticaldus BR, a strictly anaerobic, moderately thermophilic, and nitrate-reducing bacterium from deep sea-hydrothermal vents of the Mid-Atlantic Ridge.</title>
        <authorList>
            <person name="Abin C.A."/>
            <person name="Hollibaugh J.T."/>
        </authorList>
    </citation>
    <scope>NUCLEOTIDE SEQUENCE [LARGE SCALE GENOMIC DNA]</scope>
    <source>
        <strain evidence="1 2">BR</strain>
    </source>
</reference>
<dbReference type="InterPro" id="IPR010298">
    <property type="entry name" value="YacP-like"/>
</dbReference>
<protein>
    <recommendedName>
        <fullName evidence="3">RNA-binding protein</fullName>
    </recommendedName>
</protein>
<keyword evidence="2" id="KW-1185">Reference proteome</keyword>
<dbReference type="OrthoDB" id="9792160at2"/>
<dbReference type="PANTHER" id="PTHR34547">
    <property type="entry name" value="YACP-LIKE NYN DOMAIN PROTEIN"/>
    <property type="match status" value="1"/>
</dbReference>
<dbReference type="CDD" id="cd10912">
    <property type="entry name" value="PIN_YacP-like"/>
    <property type="match status" value="1"/>
</dbReference>
<dbReference type="STRING" id="337097.BHF71_04410"/>
<evidence type="ECO:0000313" key="1">
    <source>
        <dbReference type="EMBL" id="OEF96400.1"/>
    </source>
</evidence>
<dbReference type="AlphaFoldDB" id="A0A1D2YS13"/>
<dbReference type="EMBL" id="MIJF01000089">
    <property type="protein sequence ID" value="OEF96400.1"/>
    <property type="molecule type" value="Genomic_DNA"/>
</dbReference>
<accession>A0A1D2YS13</accession>
<sequence>MEEILVVDGYNIIGAWPELRKLKKKGHLEEARDELLDWLTEYQTYSGRKVIVVFDAHQVPGIGRRYDDKRIIVYFTKENETADELIERLVKDLHHRKRQIYVATSDYTEQRVIFGQGALRISARELAVEKEVMEKSIKRSVIKKNKKIKSNIFSSLDEEMLKLLEDWRRER</sequence>
<comment type="caution">
    <text evidence="1">The sequence shown here is derived from an EMBL/GenBank/DDBJ whole genome shotgun (WGS) entry which is preliminary data.</text>
</comment>
<proteinExistence type="predicted"/>
<dbReference type="Proteomes" id="UP000243739">
    <property type="component" value="Unassembled WGS sequence"/>
</dbReference>
<evidence type="ECO:0000313" key="2">
    <source>
        <dbReference type="Proteomes" id="UP000243739"/>
    </source>
</evidence>
<dbReference type="Pfam" id="PF05991">
    <property type="entry name" value="NYN_YacP"/>
    <property type="match status" value="1"/>
</dbReference>
<dbReference type="RefSeq" id="WP_069657620.1">
    <property type="nucleotide sequence ID" value="NZ_MIJF01000089.1"/>
</dbReference>
<dbReference type="PANTHER" id="PTHR34547:SF1">
    <property type="entry name" value="YACP-LIKE NYN DOMAIN PROTEIN"/>
    <property type="match status" value="1"/>
</dbReference>
<gene>
    <name evidence="1" type="ORF">BHF71_04410</name>
</gene>